<feature type="repeat" description="ANK" evidence="4">
    <location>
        <begin position="151"/>
        <end position="183"/>
    </location>
</feature>
<feature type="repeat" description="ANK" evidence="4">
    <location>
        <begin position="30"/>
        <end position="62"/>
    </location>
</feature>
<protein>
    <recommendedName>
        <fullName evidence="1">protein S-acyltransferase</fullName>
        <ecNumber evidence="1">2.3.1.225</ecNumber>
    </recommendedName>
</protein>
<evidence type="ECO:0000256" key="4">
    <source>
        <dbReference type="PROSITE-ProRule" id="PRU00023"/>
    </source>
</evidence>
<proteinExistence type="predicted"/>
<dbReference type="InterPro" id="IPR036770">
    <property type="entry name" value="Ankyrin_rpt-contain_sf"/>
</dbReference>
<dbReference type="EMBL" id="CP099426">
    <property type="protein sequence ID" value="USW57134.1"/>
    <property type="molecule type" value="Genomic_DNA"/>
</dbReference>
<dbReference type="Pfam" id="PF12796">
    <property type="entry name" value="Ank_2"/>
    <property type="match status" value="2"/>
</dbReference>
<organism evidence="5 6">
    <name type="scientific">Septoria linicola</name>
    <dbReference type="NCBI Taxonomy" id="215465"/>
    <lineage>
        <taxon>Eukaryota</taxon>
        <taxon>Fungi</taxon>
        <taxon>Dikarya</taxon>
        <taxon>Ascomycota</taxon>
        <taxon>Pezizomycotina</taxon>
        <taxon>Dothideomycetes</taxon>
        <taxon>Dothideomycetidae</taxon>
        <taxon>Mycosphaerellales</taxon>
        <taxon>Mycosphaerellaceae</taxon>
        <taxon>Septoria</taxon>
    </lineage>
</organism>
<keyword evidence="6" id="KW-1185">Reference proteome</keyword>
<name>A0A9Q9ENZ9_9PEZI</name>
<accession>A0A9Q9ENZ9</accession>
<evidence type="ECO:0000256" key="1">
    <source>
        <dbReference type="ARBA" id="ARBA00012210"/>
    </source>
</evidence>
<evidence type="ECO:0000256" key="3">
    <source>
        <dbReference type="ARBA" id="ARBA00023043"/>
    </source>
</evidence>
<sequence length="289" mass="30708">MLCDFPELVPGLCLSGADPNAAIIPDCGTKETGALHYAASRGRIALVLALLAARADIDHQDQTGETALVGALRSGKDEMAALLIKRRANLHGTIVAAASSRSLCDPAEMMRLLISQGADVPETPLHVLSDNSVETLDILLDSGAHMERLFWDMTPLHAAISRQNLSVVQALIAGGANVNAKNEVARSALHMAIRSADPEIAAEMLRSTDLDIEAKDAKGRTAVHVAIVHDAWESLQLLAEKNADFTAIPPGSDARTALTLSIERVQHWRVTSSTTLDPAVIKDPGRGAF</sequence>
<evidence type="ECO:0000313" key="6">
    <source>
        <dbReference type="Proteomes" id="UP001056384"/>
    </source>
</evidence>
<reference evidence="5" key="1">
    <citation type="submission" date="2022-06" db="EMBL/GenBank/DDBJ databases">
        <title>Complete genome sequences of two strains of the flax pathogen Septoria linicola.</title>
        <authorList>
            <person name="Lapalu N."/>
            <person name="Simon A."/>
            <person name="Demenou B."/>
            <person name="Paumier D."/>
            <person name="Guillot M.-P."/>
            <person name="Gout L."/>
            <person name="Valade R."/>
        </authorList>
    </citation>
    <scope>NUCLEOTIDE SEQUENCE</scope>
    <source>
        <strain evidence="5">SE15195</strain>
    </source>
</reference>
<evidence type="ECO:0000313" key="5">
    <source>
        <dbReference type="EMBL" id="USW57134.1"/>
    </source>
</evidence>
<dbReference type="OrthoDB" id="539213at2759"/>
<dbReference type="Proteomes" id="UP001056384">
    <property type="component" value="Chromosome 9"/>
</dbReference>
<keyword evidence="2" id="KW-0677">Repeat</keyword>
<keyword evidence="3 4" id="KW-0040">ANK repeat</keyword>
<dbReference type="SMART" id="SM00248">
    <property type="entry name" value="ANK"/>
    <property type="match status" value="6"/>
</dbReference>
<dbReference type="EC" id="2.3.1.225" evidence="1"/>
<dbReference type="SUPFAM" id="SSF48403">
    <property type="entry name" value="Ankyrin repeat"/>
    <property type="match status" value="1"/>
</dbReference>
<dbReference type="Gene3D" id="1.25.40.20">
    <property type="entry name" value="Ankyrin repeat-containing domain"/>
    <property type="match status" value="2"/>
</dbReference>
<dbReference type="AlphaFoldDB" id="A0A9Q9ENZ9"/>
<dbReference type="PROSITE" id="PS50088">
    <property type="entry name" value="ANK_REPEAT"/>
    <property type="match status" value="2"/>
</dbReference>
<dbReference type="PROSITE" id="PS50297">
    <property type="entry name" value="ANK_REP_REGION"/>
    <property type="match status" value="1"/>
</dbReference>
<evidence type="ECO:0000256" key="2">
    <source>
        <dbReference type="ARBA" id="ARBA00022737"/>
    </source>
</evidence>
<gene>
    <name evidence="5" type="ORF">Slin15195_G104530</name>
</gene>
<dbReference type="PANTHER" id="PTHR24161">
    <property type="entry name" value="ANK_REP_REGION DOMAIN-CONTAINING PROTEIN-RELATED"/>
    <property type="match status" value="1"/>
</dbReference>
<dbReference type="GO" id="GO:0019706">
    <property type="term" value="F:protein-cysteine S-palmitoyltransferase activity"/>
    <property type="evidence" value="ECO:0007669"/>
    <property type="project" value="UniProtKB-EC"/>
</dbReference>
<dbReference type="InterPro" id="IPR002110">
    <property type="entry name" value="Ankyrin_rpt"/>
</dbReference>
<dbReference type="PANTHER" id="PTHR24161:SF85">
    <property type="entry name" value="PALMITOYLTRANSFERASE HIP14"/>
    <property type="match status" value="1"/>
</dbReference>